<dbReference type="Pfam" id="PF15807">
    <property type="entry name" value="MAP17"/>
    <property type="match status" value="1"/>
</dbReference>
<dbReference type="AlphaFoldDB" id="A0A8C4SCI0"/>
<evidence type="ECO:0000313" key="8">
    <source>
        <dbReference type="Proteomes" id="UP000694620"/>
    </source>
</evidence>
<dbReference type="PANTHER" id="PTHR15296:SF1">
    <property type="entry name" value="PDZK1 INTERACTING PROTEIN 1"/>
    <property type="match status" value="1"/>
</dbReference>
<keyword evidence="8" id="KW-1185">Reference proteome</keyword>
<evidence type="ECO:0000313" key="7">
    <source>
        <dbReference type="Ensembl" id="ENSECRP00000014326.1"/>
    </source>
</evidence>
<evidence type="ECO:0000256" key="3">
    <source>
        <dbReference type="ARBA" id="ARBA00022989"/>
    </source>
</evidence>
<sequence length="144" mass="15735">MTNLKRPKSTSCLVVPLAAASPPNSSQLVQSETWSAALKAGASLKFPVTSAKSLSPQCKLEAGVLTAIKNVIWLFSDKVSAQRAIPPWLTGIIAVVVFLFLVFIVFIVNKMWCEGTSAKLYKNVSQRRGSVKLRLVETIPTRIY</sequence>
<protein>
    <submittedName>
        <fullName evidence="7">Uncharacterized protein</fullName>
    </submittedName>
</protein>
<comment type="similarity">
    <text evidence="5">Belongs to the PDZK1-interacting protein 1/SMIM24 family.</text>
</comment>
<feature type="transmembrane region" description="Helical" evidence="6">
    <location>
        <begin position="88"/>
        <end position="109"/>
    </location>
</feature>
<reference evidence="7" key="1">
    <citation type="submission" date="2021-06" db="EMBL/GenBank/DDBJ databases">
        <authorList>
            <consortium name="Wellcome Sanger Institute Data Sharing"/>
        </authorList>
    </citation>
    <scope>NUCLEOTIDE SEQUENCE [LARGE SCALE GENOMIC DNA]</scope>
</reference>
<accession>A0A8C4SCI0</accession>
<evidence type="ECO:0000256" key="4">
    <source>
        <dbReference type="ARBA" id="ARBA00023136"/>
    </source>
</evidence>
<dbReference type="PANTHER" id="PTHR15296">
    <property type="entry name" value="MEMBRANE-ASSOCIATED PROTEIN MAP17"/>
    <property type="match status" value="1"/>
</dbReference>
<evidence type="ECO:0000256" key="5">
    <source>
        <dbReference type="ARBA" id="ARBA00049650"/>
    </source>
</evidence>
<comment type="subcellular location">
    <subcellularLocation>
        <location evidence="1">Membrane</location>
        <topology evidence="1">Single-pass membrane protein</topology>
    </subcellularLocation>
</comment>
<keyword evidence="3 6" id="KW-1133">Transmembrane helix</keyword>
<dbReference type="Proteomes" id="UP000694620">
    <property type="component" value="Chromosome 10"/>
</dbReference>
<evidence type="ECO:0000256" key="1">
    <source>
        <dbReference type="ARBA" id="ARBA00004167"/>
    </source>
</evidence>
<dbReference type="Ensembl" id="ENSECRT00000014576.1">
    <property type="protein sequence ID" value="ENSECRP00000014326.1"/>
    <property type="gene ID" value="ENSECRG00000009566.1"/>
</dbReference>
<evidence type="ECO:0000256" key="6">
    <source>
        <dbReference type="SAM" id="Phobius"/>
    </source>
</evidence>
<evidence type="ECO:0000256" key="2">
    <source>
        <dbReference type="ARBA" id="ARBA00022692"/>
    </source>
</evidence>
<organism evidence="7 8">
    <name type="scientific">Erpetoichthys calabaricus</name>
    <name type="common">Rope fish</name>
    <name type="synonym">Calamoichthys calabaricus</name>
    <dbReference type="NCBI Taxonomy" id="27687"/>
    <lineage>
        <taxon>Eukaryota</taxon>
        <taxon>Metazoa</taxon>
        <taxon>Chordata</taxon>
        <taxon>Craniata</taxon>
        <taxon>Vertebrata</taxon>
        <taxon>Euteleostomi</taxon>
        <taxon>Actinopterygii</taxon>
        <taxon>Polypteriformes</taxon>
        <taxon>Polypteridae</taxon>
        <taxon>Erpetoichthys</taxon>
    </lineage>
</organism>
<keyword evidence="2 6" id="KW-0812">Transmembrane</keyword>
<dbReference type="InterPro" id="IPR031627">
    <property type="entry name" value="PDZK1IP1/SMIM24"/>
</dbReference>
<reference evidence="7" key="2">
    <citation type="submission" date="2025-08" db="UniProtKB">
        <authorList>
            <consortium name="Ensembl"/>
        </authorList>
    </citation>
    <scope>IDENTIFICATION</scope>
</reference>
<proteinExistence type="inferred from homology"/>
<dbReference type="GO" id="GO:0016020">
    <property type="term" value="C:membrane"/>
    <property type="evidence" value="ECO:0007669"/>
    <property type="project" value="UniProtKB-SubCell"/>
</dbReference>
<name>A0A8C4SCI0_ERPCA</name>
<reference evidence="7" key="3">
    <citation type="submission" date="2025-09" db="UniProtKB">
        <authorList>
            <consortium name="Ensembl"/>
        </authorList>
    </citation>
    <scope>IDENTIFICATION</scope>
</reference>
<keyword evidence="4 6" id="KW-0472">Membrane</keyword>